<comment type="cofactor">
    <cofactor evidence="2">
        <name>Mg(2+)</name>
        <dbReference type="ChEBI" id="CHEBI:18420"/>
    </cofactor>
</comment>
<reference evidence="3 4" key="1">
    <citation type="submission" date="2016-10" db="EMBL/GenBank/DDBJ databases">
        <authorList>
            <person name="de Groot N.N."/>
        </authorList>
    </citation>
    <scope>NUCLEOTIDE SEQUENCE [LARGE SCALE GENOMIC DNA]</scope>
    <source>
        <strain evidence="3 4">DSM 44468</strain>
    </source>
</reference>
<keyword evidence="4" id="KW-1185">Reference proteome</keyword>
<dbReference type="Proteomes" id="UP000199025">
    <property type="component" value="Unassembled WGS sequence"/>
</dbReference>
<dbReference type="GO" id="GO:0046872">
    <property type="term" value="F:metal ion binding"/>
    <property type="evidence" value="ECO:0007669"/>
    <property type="project" value="UniProtKB-KW"/>
</dbReference>
<name>A0A1I3KE05_9PSEU</name>
<proteinExistence type="inferred from homology"/>
<evidence type="ECO:0000313" key="4">
    <source>
        <dbReference type="Proteomes" id="UP000199025"/>
    </source>
</evidence>
<dbReference type="RefSeq" id="WP_091504011.1">
    <property type="nucleotide sequence ID" value="NZ_CBDQZW010000039.1"/>
</dbReference>
<dbReference type="SUPFAM" id="SSF48576">
    <property type="entry name" value="Terpenoid synthases"/>
    <property type="match status" value="1"/>
</dbReference>
<dbReference type="STRING" id="115433.SAMN05421835_101520"/>
<dbReference type="Gene3D" id="1.10.600.10">
    <property type="entry name" value="Farnesyl Diphosphate Synthase"/>
    <property type="match status" value="1"/>
</dbReference>
<dbReference type="SFLD" id="SFLDS00005">
    <property type="entry name" value="Isoprenoid_Synthase_Type_I"/>
    <property type="match status" value="1"/>
</dbReference>
<dbReference type="InterPro" id="IPR034686">
    <property type="entry name" value="Terpene_cyclase-like_2"/>
</dbReference>
<evidence type="ECO:0000256" key="1">
    <source>
        <dbReference type="ARBA" id="ARBA00023239"/>
    </source>
</evidence>
<dbReference type="EMBL" id="FORP01000001">
    <property type="protein sequence ID" value="SFI70687.1"/>
    <property type="molecule type" value="Genomic_DNA"/>
</dbReference>
<dbReference type="PANTHER" id="PTHR35201">
    <property type="entry name" value="TERPENE SYNTHASE"/>
    <property type="match status" value="1"/>
</dbReference>
<protein>
    <recommendedName>
        <fullName evidence="2">Terpene synthase</fullName>
        <ecNumber evidence="2">4.2.3.-</ecNumber>
    </recommendedName>
</protein>
<keyword evidence="1 2" id="KW-0456">Lyase</keyword>
<dbReference type="AlphaFoldDB" id="A0A1I3KE05"/>
<organism evidence="3 4">
    <name type="scientific">Amycolatopsis sacchari</name>
    <dbReference type="NCBI Taxonomy" id="115433"/>
    <lineage>
        <taxon>Bacteria</taxon>
        <taxon>Bacillati</taxon>
        <taxon>Actinomycetota</taxon>
        <taxon>Actinomycetes</taxon>
        <taxon>Pseudonocardiales</taxon>
        <taxon>Pseudonocardiaceae</taxon>
        <taxon>Amycolatopsis</taxon>
    </lineage>
</organism>
<gene>
    <name evidence="3" type="ORF">SAMN05421835_101520</name>
</gene>
<dbReference type="PANTHER" id="PTHR35201:SF4">
    <property type="entry name" value="BETA-PINACENE SYNTHASE-RELATED"/>
    <property type="match status" value="1"/>
</dbReference>
<accession>A0A1I3KE05</accession>
<dbReference type="OrthoDB" id="2989600at2"/>
<dbReference type="InterPro" id="IPR008949">
    <property type="entry name" value="Isoprenoid_synthase_dom_sf"/>
</dbReference>
<evidence type="ECO:0000256" key="2">
    <source>
        <dbReference type="RuleBase" id="RU366034"/>
    </source>
</evidence>
<dbReference type="EC" id="4.2.3.-" evidence="2"/>
<keyword evidence="2" id="KW-0479">Metal-binding</keyword>
<comment type="similarity">
    <text evidence="2">Belongs to the terpene synthase family.</text>
</comment>
<evidence type="ECO:0000313" key="3">
    <source>
        <dbReference type="EMBL" id="SFI70687.1"/>
    </source>
</evidence>
<dbReference type="SFLD" id="SFLDG01020">
    <property type="entry name" value="Terpene_Cyclase_Like_2"/>
    <property type="match status" value="1"/>
</dbReference>
<dbReference type="GO" id="GO:0010333">
    <property type="term" value="F:terpene synthase activity"/>
    <property type="evidence" value="ECO:0007669"/>
    <property type="project" value="InterPro"/>
</dbReference>
<sequence>MTTLELRPFYCPIEPAIHPDVDEIERTAVTWLDRFRFYGDARGRARVLGTNSAEFYARFAPHGCRDGLQAAVHWVYWGFAFDDVRCDAGELSADPARFLAMVGPLQRALENPWHDPSSGDPFVLALQDIGRAIAACGTPVQARRFADAHRAWLFGVAWQVANRAAGRVPTLDDYTAMRLGSSGGPPTLALLEIAMGAEVPAAELDSPAVRALTEMANLIASWDNDLHSHRKETTEDHTDQNLITVLRAAEGLSPEEALAEAYRLRDRVMARFLTVRERVASGPDASPALRAYLDCLGHAIRGNTDWALRVPRYRGYGAQPVSAGPGWAGTPSDTRQDPLPIPAIAWWWDPLETPWRRHEP</sequence>
<keyword evidence="2" id="KW-0460">Magnesium</keyword>
<dbReference type="Pfam" id="PF19086">
    <property type="entry name" value="Terpene_syn_C_2"/>
    <property type="match status" value="1"/>
</dbReference>